<proteinExistence type="inferred from homology"/>
<dbReference type="GO" id="GO:0046914">
    <property type="term" value="F:transition metal ion binding"/>
    <property type="evidence" value="ECO:0007669"/>
    <property type="project" value="TreeGrafter"/>
</dbReference>
<keyword evidence="12" id="KW-1185">Reference proteome</keyword>
<gene>
    <name evidence="11" type="ORF">EDC35_102428</name>
</gene>
<name>A0A4R3N4C7_9GAMM</name>
<evidence type="ECO:0000256" key="3">
    <source>
        <dbReference type="ARBA" id="ARBA00022729"/>
    </source>
</evidence>
<dbReference type="GO" id="GO:0030288">
    <property type="term" value="C:outer membrane-bounded periplasmic space"/>
    <property type="evidence" value="ECO:0007669"/>
    <property type="project" value="TreeGrafter"/>
</dbReference>
<dbReference type="GO" id="GO:0060003">
    <property type="term" value="P:copper ion export"/>
    <property type="evidence" value="ECO:0007669"/>
    <property type="project" value="TreeGrafter"/>
</dbReference>
<dbReference type="GO" id="GO:0015679">
    <property type="term" value="P:plasma membrane copper ion transport"/>
    <property type="evidence" value="ECO:0007669"/>
    <property type="project" value="TreeGrafter"/>
</dbReference>
<dbReference type="RefSeq" id="WP_132976197.1">
    <property type="nucleotide sequence ID" value="NZ_SMAO01000002.1"/>
</dbReference>
<feature type="chain" id="PRO_5020668080" evidence="6">
    <location>
        <begin position="26"/>
        <end position="430"/>
    </location>
</feature>
<dbReference type="AlphaFoldDB" id="A0A4R3N4C7"/>
<feature type="region of interest" description="Disordered" evidence="5">
    <location>
        <begin position="77"/>
        <end position="99"/>
    </location>
</feature>
<dbReference type="Pfam" id="PF25954">
    <property type="entry name" value="Beta-barrel_RND_2"/>
    <property type="match status" value="1"/>
</dbReference>
<evidence type="ECO:0000259" key="9">
    <source>
        <dbReference type="Pfam" id="PF25954"/>
    </source>
</evidence>
<evidence type="ECO:0000256" key="1">
    <source>
        <dbReference type="ARBA" id="ARBA00009477"/>
    </source>
</evidence>
<dbReference type="InterPro" id="IPR058649">
    <property type="entry name" value="CzcB_C"/>
</dbReference>
<dbReference type="Pfam" id="PF19335">
    <property type="entry name" value="HMBD"/>
    <property type="match status" value="1"/>
</dbReference>
<dbReference type="Proteomes" id="UP000295717">
    <property type="component" value="Unassembled WGS sequence"/>
</dbReference>
<dbReference type="InterPro" id="IPR045800">
    <property type="entry name" value="HMBD"/>
</dbReference>
<feature type="domain" description="CusB-like barrel-sandwich hybrid" evidence="8">
    <location>
        <begin position="139"/>
        <end position="259"/>
    </location>
</feature>
<sequence>MTFSSLTRLSAGLVVVLTMTLPSLAGGTDPMPAPGASSGHTHQHEAAPVYVCPMHPQIQSDQPGSCPICGMSLVPRQTDEHGGAASSQTEAKTDAHPPVTLSGTVIQNLGVRTAHVERGALSQSIRTLGRVTYDETRLAHVHPRAAGWIEALSLRAEGEPVRKGQELAAFYAPDILSAQVDFLIATDPQTSGERRIKADKARNLLRLLDVPEAVIRDIERTRATRNTVPVLAPLDGIVTRLMAREGMYVTPDSEMFAIADLSAVWVLADVFEHQLAWITHGLKAEMSVPAWPGRTWEGRVDYLYPELDPRTRTLRVRLVFPNPGLDLKPNLFAKVIIFGDPGTARLTIPREALIQTGQRASVIRALGGGRFQPVDVTVGMAVDERVEILAGLDEGDEIVVSGQFLIDSESSLQASFQRLSDPAAVTGHRH</sequence>
<dbReference type="PANTHER" id="PTHR30097:SF15">
    <property type="entry name" value="CATION EFFLUX SYSTEM PROTEIN CUSB"/>
    <property type="match status" value="1"/>
</dbReference>
<dbReference type="InterPro" id="IPR051909">
    <property type="entry name" value="MFP_Cation_Efflux"/>
</dbReference>
<protein>
    <submittedName>
        <fullName evidence="11">Cu(I)/Ag(I) efflux system membrane fusion protein</fullName>
    </submittedName>
</protein>
<evidence type="ECO:0000259" key="10">
    <source>
        <dbReference type="Pfam" id="PF25975"/>
    </source>
</evidence>
<dbReference type="Pfam" id="PF25975">
    <property type="entry name" value="CzcB_C"/>
    <property type="match status" value="1"/>
</dbReference>
<dbReference type="NCBIfam" id="TIGR01730">
    <property type="entry name" value="RND_mfp"/>
    <property type="match status" value="1"/>
</dbReference>
<evidence type="ECO:0000259" key="8">
    <source>
        <dbReference type="Pfam" id="PF25919"/>
    </source>
</evidence>
<dbReference type="EMBL" id="SMAO01000002">
    <property type="protein sequence ID" value="TCT23091.1"/>
    <property type="molecule type" value="Genomic_DNA"/>
</dbReference>
<dbReference type="InterPro" id="IPR006143">
    <property type="entry name" value="RND_pump_MFP"/>
</dbReference>
<dbReference type="InterPro" id="IPR058790">
    <property type="entry name" value="BSH_CusB"/>
</dbReference>
<dbReference type="Gene3D" id="2.40.30.170">
    <property type="match status" value="1"/>
</dbReference>
<evidence type="ECO:0000313" key="12">
    <source>
        <dbReference type="Proteomes" id="UP000295717"/>
    </source>
</evidence>
<evidence type="ECO:0000256" key="2">
    <source>
        <dbReference type="ARBA" id="ARBA00022448"/>
    </source>
</evidence>
<reference evidence="11 12" key="1">
    <citation type="submission" date="2019-03" db="EMBL/GenBank/DDBJ databases">
        <title>Genomic Encyclopedia of Type Strains, Phase IV (KMG-IV): sequencing the most valuable type-strain genomes for metagenomic binning, comparative biology and taxonomic classification.</title>
        <authorList>
            <person name="Goeker M."/>
        </authorList>
    </citation>
    <scope>NUCLEOTIDE SEQUENCE [LARGE SCALE GENOMIC DNA]</scope>
    <source>
        <strain evidence="11 12">DSM 13587</strain>
    </source>
</reference>
<feature type="domain" description="CzcB-like C-terminal circularly permuted SH3-like" evidence="10">
    <location>
        <begin position="347"/>
        <end position="406"/>
    </location>
</feature>
<evidence type="ECO:0000256" key="4">
    <source>
        <dbReference type="ARBA" id="ARBA00023065"/>
    </source>
</evidence>
<dbReference type="GO" id="GO:0016020">
    <property type="term" value="C:membrane"/>
    <property type="evidence" value="ECO:0007669"/>
    <property type="project" value="InterPro"/>
</dbReference>
<accession>A0A4R3N4C7</accession>
<evidence type="ECO:0000256" key="6">
    <source>
        <dbReference type="SAM" id="SignalP"/>
    </source>
</evidence>
<dbReference type="FunFam" id="2.40.420.20:FF:000003">
    <property type="entry name" value="Cation efflux system protein cusB"/>
    <property type="match status" value="1"/>
</dbReference>
<dbReference type="Gene3D" id="2.40.420.20">
    <property type="match status" value="1"/>
</dbReference>
<evidence type="ECO:0000259" key="7">
    <source>
        <dbReference type="Pfam" id="PF19335"/>
    </source>
</evidence>
<dbReference type="SUPFAM" id="SSF111369">
    <property type="entry name" value="HlyD-like secretion proteins"/>
    <property type="match status" value="1"/>
</dbReference>
<feature type="domain" description="CusB-like beta-barrel" evidence="9">
    <location>
        <begin position="264"/>
        <end position="336"/>
    </location>
</feature>
<evidence type="ECO:0000256" key="5">
    <source>
        <dbReference type="SAM" id="MobiDB-lite"/>
    </source>
</evidence>
<comment type="caution">
    <text evidence="11">The sequence shown here is derived from an EMBL/GenBank/DDBJ whole genome shotgun (WGS) entry which is preliminary data.</text>
</comment>
<dbReference type="FunFam" id="2.40.30.170:FF:000010">
    <property type="entry name" value="Efflux RND transporter periplasmic adaptor subunit"/>
    <property type="match status" value="1"/>
</dbReference>
<dbReference type="Pfam" id="PF25919">
    <property type="entry name" value="BSH_CusB"/>
    <property type="match status" value="1"/>
</dbReference>
<feature type="signal peptide" evidence="6">
    <location>
        <begin position="1"/>
        <end position="25"/>
    </location>
</feature>
<organism evidence="11 12">
    <name type="scientific">Thiobaca trueperi</name>
    <dbReference type="NCBI Taxonomy" id="127458"/>
    <lineage>
        <taxon>Bacteria</taxon>
        <taxon>Pseudomonadati</taxon>
        <taxon>Pseudomonadota</taxon>
        <taxon>Gammaproteobacteria</taxon>
        <taxon>Chromatiales</taxon>
        <taxon>Chromatiaceae</taxon>
        <taxon>Thiobaca</taxon>
    </lineage>
</organism>
<evidence type="ECO:0000313" key="11">
    <source>
        <dbReference type="EMBL" id="TCT23091.1"/>
    </source>
</evidence>
<dbReference type="OrthoDB" id="9806939at2"/>
<keyword evidence="2" id="KW-0813">Transport</keyword>
<dbReference type="InterPro" id="IPR058792">
    <property type="entry name" value="Beta-barrel_RND_2"/>
</dbReference>
<dbReference type="GO" id="GO:0022857">
    <property type="term" value="F:transmembrane transporter activity"/>
    <property type="evidence" value="ECO:0007669"/>
    <property type="project" value="InterPro"/>
</dbReference>
<keyword evidence="4" id="KW-0406">Ion transport</keyword>
<dbReference type="PANTHER" id="PTHR30097">
    <property type="entry name" value="CATION EFFLUX SYSTEM PROTEIN CUSB"/>
    <property type="match status" value="1"/>
</dbReference>
<feature type="domain" description="Heavy metal binding" evidence="7">
    <location>
        <begin position="49"/>
        <end position="75"/>
    </location>
</feature>
<keyword evidence="3 6" id="KW-0732">Signal</keyword>
<comment type="similarity">
    <text evidence="1">Belongs to the membrane fusion protein (MFP) (TC 8.A.1) family.</text>
</comment>